<feature type="compositionally biased region" description="Polar residues" evidence="1">
    <location>
        <begin position="15"/>
        <end position="25"/>
    </location>
</feature>
<proteinExistence type="predicted"/>
<feature type="transmembrane region" description="Helical" evidence="2">
    <location>
        <begin position="516"/>
        <end position="539"/>
    </location>
</feature>
<keyword evidence="5" id="KW-1185">Reference proteome</keyword>
<feature type="region of interest" description="Disordered" evidence="1">
    <location>
        <begin position="66"/>
        <end position="91"/>
    </location>
</feature>
<dbReference type="InterPro" id="IPR022703">
    <property type="entry name" value="DUF3533"/>
</dbReference>
<dbReference type="AlphaFoldDB" id="A0A0D2GY93"/>
<gene>
    <name evidence="4" type="ORF">Z517_02835</name>
</gene>
<feature type="region of interest" description="Disordered" evidence="1">
    <location>
        <begin position="1"/>
        <end position="26"/>
    </location>
</feature>
<dbReference type="GeneID" id="25302325"/>
<dbReference type="PANTHER" id="PTHR34814:SF1">
    <property type="entry name" value="NITROSOGUANIDINE RESISTANCE PROTEIN SNG1"/>
    <property type="match status" value="1"/>
</dbReference>
<feature type="transmembrane region" description="Helical" evidence="2">
    <location>
        <begin position="376"/>
        <end position="400"/>
    </location>
</feature>
<organism evidence="4 5">
    <name type="scientific">Fonsecaea pedrosoi CBS 271.37</name>
    <dbReference type="NCBI Taxonomy" id="1442368"/>
    <lineage>
        <taxon>Eukaryota</taxon>
        <taxon>Fungi</taxon>
        <taxon>Dikarya</taxon>
        <taxon>Ascomycota</taxon>
        <taxon>Pezizomycotina</taxon>
        <taxon>Eurotiomycetes</taxon>
        <taxon>Chaetothyriomycetidae</taxon>
        <taxon>Chaetothyriales</taxon>
        <taxon>Herpotrichiellaceae</taxon>
        <taxon>Fonsecaea</taxon>
    </lineage>
</organism>
<feature type="domain" description="DUF3533" evidence="3">
    <location>
        <begin position="127"/>
        <end position="529"/>
    </location>
</feature>
<evidence type="ECO:0000313" key="5">
    <source>
        <dbReference type="Proteomes" id="UP000053029"/>
    </source>
</evidence>
<dbReference type="STRING" id="1442368.A0A0D2GY93"/>
<evidence type="ECO:0000256" key="1">
    <source>
        <dbReference type="SAM" id="MobiDB-lite"/>
    </source>
</evidence>
<protein>
    <recommendedName>
        <fullName evidence="3">DUF3533 domain-containing protein</fullName>
    </recommendedName>
</protein>
<feature type="transmembrane region" description="Helical" evidence="2">
    <location>
        <begin position="432"/>
        <end position="450"/>
    </location>
</feature>
<feature type="compositionally biased region" description="Basic and acidic residues" evidence="1">
    <location>
        <begin position="79"/>
        <end position="91"/>
    </location>
</feature>
<reference evidence="4 5" key="1">
    <citation type="submission" date="2015-01" db="EMBL/GenBank/DDBJ databases">
        <title>The Genome Sequence of Fonsecaea pedrosoi CBS 271.37.</title>
        <authorList>
            <consortium name="The Broad Institute Genomics Platform"/>
            <person name="Cuomo C."/>
            <person name="de Hoog S."/>
            <person name="Gorbushina A."/>
            <person name="Stielow B."/>
            <person name="Teixiera M."/>
            <person name="Abouelleil A."/>
            <person name="Chapman S.B."/>
            <person name="Priest M."/>
            <person name="Young S.K."/>
            <person name="Wortman J."/>
            <person name="Nusbaum C."/>
            <person name="Birren B."/>
        </authorList>
    </citation>
    <scope>NUCLEOTIDE SEQUENCE [LARGE SCALE GENOMIC DNA]</scope>
    <source>
        <strain evidence="4 5">CBS 271.37</strain>
    </source>
</reference>
<name>A0A0D2GY93_9EURO</name>
<feature type="transmembrane region" description="Helical" evidence="2">
    <location>
        <begin position="328"/>
        <end position="355"/>
    </location>
</feature>
<dbReference type="EMBL" id="KN846970">
    <property type="protein sequence ID" value="KIW83590.1"/>
    <property type="molecule type" value="Genomic_DNA"/>
</dbReference>
<dbReference type="VEuPathDB" id="FungiDB:Z517_02835"/>
<keyword evidence="2" id="KW-0812">Transmembrane</keyword>
<dbReference type="OrthoDB" id="2140105at2759"/>
<feature type="transmembrane region" description="Helical" evidence="2">
    <location>
        <begin position="462"/>
        <end position="481"/>
    </location>
</feature>
<keyword evidence="2" id="KW-0472">Membrane</keyword>
<evidence type="ECO:0000313" key="4">
    <source>
        <dbReference type="EMBL" id="KIW83590.1"/>
    </source>
</evidence>
<dbReference type="RefSeq" id="XP_013287398.1">
    <property type="nucleotide sequence ID" value="XM_013431944.1"/>
</dbReference>
<sequence length="551" mass="61997">MRSAMWQDGGRQGKQPEQLTESSSGDIDDASVQYQAYHETTDANNSLCPDYALHCTTVRRFPSLNRSIDRTEQSSSTLAEKEQGNGHDSKDLEETYSLHAPDAVGFFNPSLSQVRSAVFLKYSWTLALLCVFVLGVLSIYWGVLFRVRENLRSATIAVVDFDATSPPYETVEPIVGRFVQAAIIHERASQRYPLGYEFLDPITFRHDPVAVRLAVHEEKYWGAIIVNSNATALLRLAVESGNVSYDPFGAGQIVVNQARDIESYNQYITPVLVRLASDISFAFGREWTRSVLTNDTLAQSVYSNAPQALSPGIGFSIFNLRPFDPPTAIPAVSIGLIYLIIIAFFSFGFFVPMHMRFVQQDPSNPHPPLKFTHLIIWRYISTIIAYFLLSFCYSLVSLAFQIPFSRRPPHGHSDWLQTDVANNANHFGHATFAVYWMLNWLGMSALGLACENVAMVVGQPWTALWLIFWVITNVSTGFYALELAPGFFKWGYAWPLRQVVYASRTLLFDTRDRLGLNFGVLAAWVGIGTVLFPICCWIMRWKGMKAKRNLG</sequence>
<dbReference type="PANTHER" id="PTHR34814">
    <property type="entry name" value="NITROSOGUANIDINE RESISTANCE PROTEIN SNG1"/>
    <property type="match status" value="1"/>
</dbReference>
<keyword evidence="2" id="KW-1133">Transmembrane helix</keyword>
<dbReference type="GO" id="GO:0016020">
    <property type="term" value="C:membrane"/>
    <property type="evidence" value="ECO:0007669"/>
    <property type="project" value="TreeGrafter"/>
</dbReference>
<evidence type="ECO:0000256" key="2">
    <source>
        <dbReference type="SAM" id="Phobius"/>
    </source>
</evidence>
<dbReference type="HOGENOM" id="CLU_020178_1_0_1"/>
<dbReference type="InterPro" id="IPR053001">
    <property type="entry name" value="MNNG_permease-like"/>
</dbReference>
<feature type="transmembrane region" description="Helical" evidence="2">
    <location>
        <begin position="122"/>
        <end position="143"/>
    </location>
</feature>
<accession>A0A0D2GY93</accession>
<evidence type="ECO:0000259" key="3">
    <source>
        <dbReference type="Pfam" id="PF12051"/>
    </source>
</evidence>
<dbReference type="Pfam" id="PF12051">
    <property type="entry name" value="DUF3533"/>
    <property type="match status" value="1"/>
</dbReference>
<dbReference type="Proteomes" id="UP000053029">
    <property type="component" value="Unassembled WGS sequence"/>
</dbReference>